<gene>
    <name evidence="2" type="ORF">AAJ76_1460004168</name>
</gene>
<feature type="compositionally biased region" description="Low complexity" evidence="1">
    <location>
        <begin position="1"/>
        <end position="15"/>
    </location>
</feature>
<accession>A0A0F9Z7T3</accession>
<dbReference type="Proteomes" id="UP000034350">
    <property type="component" value="Unassembled WGS sequence"/>
</dbReference>
<dbReference type="VEuPathDB" id="MicrosporidiaDB:AAJ76_1460004168"/>
<sequence length="43" mass="4777">MFSSNNPSFNSPGGSEYKTRNRNGTYKQAKLLATRACLQEHAT</sequence>
<dbReference type="EMBL" id="JPQZ01000146">
    <property type="protein sequence ID" value="KKO73999.1"/>
    <property type="molecule type" value="Genomic_DNA"/>
</dbReference>
<keyword evidence="3" id="KW-1185">Reference proteome</keyword>
<proteinExistence type="predicted"/>
<feature type="region of interest" description="Disordered" evidence="1">
    <location>
        <begin position="1"/>
        <end position="24"/>
    </location>
</feature>
<name>A0A0F9Z7T3_9MICR</name>
<reference evidence="2 3" key="1">
    <citation type="journal article" date="2015" name="Environ. Microbiol.">
        <title>Genome analyses suggest the presence of polyploidy and recent human-driven expansions in eight global populations of the honeybee pathogen Nosema ceranae.</title>
        <authorList>
            <person name="Pelin A."/>
            <person name="Selman M."/>
            <person name="Aris-Brosou S."/>
            <person name="Farinelli L."/>
            <person name="Corradi N."/>
        </authorList>
    </citation>
    <scope>NUCLEOTIDE SEQUENCE [LARGE SCALE GENOMIC DNA]</scope>
    <source>
        <strain evidence="2 3">PA08 1199</strain>
    </source>
</reference>
<evidence type="ECO:0000313" key="3">
    <source>
        <dbReference type="Proteomes" id="UP000034350"/>
    </source>
</evidence>
<dbReference type="AlphaFoldDB" id="A0A0F9Z7T3"/>
<evidence type="ECO:0000313" key="2">
    <source>
        <dbReference type="EMBL" id="KKO73999.1"/>
    </source>
</evidence>
<dbReference type="GeneID" id="36318970"/>
<protein>
    <submittedName>
        <fullName evidence="2">Uncharacterized protein</fullName>
    </submittedName>
</protein>
<comment type="caution">
    <text evidence="2">The sequence shown here is derived from an EMBL/GenBank/DDBJ whole genome shotgun (WGS) entry which is preliminary data.</text>
</comment>
<organism evidence="2 3">
    <name type="scientific">Vairimorpha ceranae</name>
    <dbReference type="NCBI Taxonomy" id="40302"/>
    <lineage>
        <taxon>Eukaryota</taxon>
        <taxon>Fungi</taxon>
        <taxon>Fungi incertae sedis</taxon>
        <taxon>Microsporidia</taxon>
        <taxon>Nosematidae</taxon>
        <taxon>Vairimorpha</taxon>
    </lineage>
</organism>
<dbReference type="RefSeq" id="XP_024329741.1">
    <property type="nucleotide sequence ID" value="XM_024474065.1"/>
</dbReference>
<evidence type="ECO:0000256" key="1">
    <source>
        <dbReference type="SAM" id="MobiDB-lite"/>
    </source>
</evidence>